<evidence type="ECO:0000313" key="2">
    <source>
        <dbReference type="Proteomes" id="UP001152607"/>
    </source>
</evidence>
<proteinExistence type="predicted"/>
<sequence>MIRFGFRAHYRPQSNFLRRNARAKTANKGSRGFSSTKWKPKDPRIHDLGRVIEDEYAVIRDDYQTPKHTLILAHGLLGFDEIRLAGQFLPGIQYWRGITDALSEKGIEVIVASVPPSGSIEDRAQVLARSIADKAQGKEVNIIAGLDSRYMLSRLKPNNVKVLSLTTIATPHQGSAFADYMFDTIGPHQIQRLYKIMGYIGLETGAFSQLTRKFMREEFNLKTPDCEGIKYYSYGASLEPSSWSVFAMSHAIIKEMEGGPNDGLVSVSSSQWGEYKGTLMGVSHLDLINWTNRIKWYFWELTGRKRNFNAIAFYLDIAGTYKYQCWSNLRYHAYSAPPGASFSSFSLTWFFS</sequence>
<gene>
    <name evidence="1" type="ORF">PDIGIT_LOCUS12618</name>
</gene>
<organism evidence="1 2">
    <name type="scientific">Periconia digitata</name>
    <dbReference type="NCBI Taxonomy" id="1303443"/>
    <lineage>
        <taxon>Eukaryota</taxon>
        <taxon>Fungi</taxon>
        <taxon>Dikarya</taxon>
        <taxon>Ascomycota</taxon>
        <taxon>Pezizomycotina</taxon>
        <taxon>Dothideomycetes</taxon>
        <taxon>Pleosporomycetidae</taxon>
        <taxon>Pleosporales</taxon>
        <taxon>Massarineae</taxon>
        <taxon>Periconiaceae</taxon>
        <taxon>Periconia</taxon>
    </lineage>
</organism>
<evidence type="ECO:0008006" key="3">
    <source>
        <dbReference type="Google" id="ProtNLM"/>
    </source>
</evidence>
<keyword evidence="2" id="KW-1185">Reference proteome</keyword>
<protein>
    <recommendedName>
        <fullName evidence="3">Alpha/beta-hydrolase</fullName>
    </recommendedName>
</protein>
<evidence type="ECO:0000313" key="1">
    <source>
        <dbReference type="EMBL" id="CAI6339459.1"/>
    </source>
</evidence>
<reference evidence="1" key="1">
    <citation type="submission" date="2023-01" db="EMBL/GenBank/DDBJ databases">
        <authorList>
            <person name="Van Ghelder C."/>
            <person name="Rancurel C."/>
        </authorList>
    </citation>
    <scope>NUCLEOTIDE SEQUENCE</scope>
    <source>
        <strain evidence="1">CNCM I-4278</strain>
    </source>
</reference>
<dbReference type="InterPro" id="IPR029058">
    <property type="entry name" value="AB_hydrolase_fold"/>
</dbReference>
<dbReference type="Proteomes" id="UP001152607">
    <property type="component" value="Unassembled WGS sequence"/>
</dbReference>
<dbReference type="PANTHER" id="PTHR11440">
    <property type="entry name" value="LECITHIN-CHOLESTEROL ACYLTRANSFERASE-RELATED"/>
    <property type="match status" value="1"/>
</dbReference>
<dbReference type="AlphaFoldDB" id="A0A9W4UPH2"/>
<dbReference type="Gene3D" id="3.40.50.1820">
    <property type="entry name" value="alpha/beta hydrolase"/>
    <property type="match status" value="1"/>
</dbReference>
<dbReference type="OrthoDB" id="5592486at2759"/>
<comment type="caution">
    <text evidence="1">The sequence shown here is derived from an EMBL/GenBank/DDBJ whole genome shotgun (WGS) entry which is preliminary data.</text>
</comment>
<dbReference type="EMBL" id="CAOQHR010000009">
    <property type="protein sequence ID" value="CAI6339459.1"/>
    <property type="molecule type" value="Genomic_DNA"/>
</dbReference>
<accession>A0A9W4UPH2</accession>
<name>A0A9W4UPH2_9PLEO</name>
<dbReference type="SUPFAM" id="SSF53474">
    <property type="entry name" value="alpha/beta-Hydrolases"/>
    <property type="match status" value="1"/>
</dbReference>